<evidence type="ECO:0000313" key="2">
    <source>
        <dbReference type="EMBL" id="MBE1532125.1"/>
    </source>
</evidence>
<dbReference type="Proteomes" id="UP000627838">
    <property type="component" value="Unassembled WGS sequence"/>
</dbReference>
<evidence type="ECO:0000256" key="1">
    <source>
        <dbReference type="SAM" id="MobiDB-lite"/>
    </source>
</evidence>
<protein>
    <recommendedName>
        <fullName evidence="4">Golgi phosphoprotein 3 GPP34</fullName>
    </recommendedName>
</protein>
<gene>
    <name evidence="2" type="ORF">H4W34_001958</name>
</gene>
<organism evidence="2 3">
    <name type="scientific">Actinomadura algeriensis</name>
    <dbReference type="NCBI Taxonomy" id="1679523"/>
    <lineage>
        <taxon>Bacteria</taxon>
        <taxon>Bacillati</taxon>
        <taxon>Actinomycetota</taxon>
        <taxon>Actinomycetes</taxon>
        <taxon>Streptosporangiales</taxon>
        <taxon>Thermomonosporaceae</taxon>
        <taxon>Actinomadura</taxon>
    </lineage>
</organism>
<feature type="region of interest" description="Disordered" evidence="1">
    <location>
        <begin position="158"/>
        <end position="179"/>
    </location>
</feature>
<comment type="caution">
    <text evidence="2">The sequence shown here is derived from an EMBL/GenBank/DDBJ whole genome shotgun (WGS) entry which is preliminary data.</text>
</comment>
<accession>A0ABR9JPU9</accession>
<evidence type="ECO:0008006" key="4">
    <source>
        <dbReference type="Google" id="ProtNLM"/>
    </source>
</evidence>
<dbReference type="RefSeq" id="WP_192758869.1">
    <property type="nucleotide sequence ID" value="NZ_JADBDZ010000001.1"/>
</dbReference>
<proteinExistence type="predicted"/>
<name>A0ABR9JPU9_9ACTN</name>
<reference evidence="2 3" key="1">
    <citation type="submission" date="2020-10" db="EMBL/GenBank/DDBJ databases">
        <title>Sequencing the genomes of 1000 actinobacteria strains.</title>
        <authorList>
            <person name="Klenk H.-P."/>
        </authorList>
    </citation>
    <scope>NUCLEOTIDE SEQUENCE [LARGE SCALE GENOMIC DNA]</scope>
    <source>
        <strain evidence="2 3">DSM 46744</strain>
    </source>
</reference>
<dbReference type="EMBL" id="JADBDZ010000001">
    <property type="protein sequence ID" value="MBE1532125.1"/>
    <property type="molecule type" value="Genomic_DNA"/>
</dbReference>
<sequence>MLYAFGFDRIGVLVSDLYLALPSAEQGRERSPEQGVRLELRILECGDADGSLRHARPITAERPLWRVDLLETVTGPAGSLDQAHHHPNFQGWAPGRRVFDPDLSADPLAWVAERLSDLDGVLAEIGMASSAAVADSTGLRAEVPHVMDCVSRLLEGVRSGRLGQPPGDGPVQPTRKSWL</sequence>
<keyword evidence="3" id="KW-1185">Reference proteome</keyword>
<evidence type="ECO:0000313" key="3">
    <source>
        <dbReference type="Proteomes" id="UP000627838"/>
    </source>
</evidence>